<keyword evidence="1" id="KW-0863">Zinc-finger</keyword>
<dbReference type="RefSeq" id="XP_001879319.1">
    <property type="nucleotide sequence ID" value="XM_001879284.1"/>
</dbReference>
<dbReference type="InterPro" id="IPR013083">
    <property type="entry name" value="Znf_RING/FYVE/PHD"/>
</dbReference>
<protein>
    <submittedName>
        <fullName evidence="4">Predicted protein</fullName>
    </submittedName>
</protein>
<dbReference type="GO" id="GO:0016567">
    <property type="term" value="P:protein ubiquitination"/>
    <property type="evidence" value="ECO:0007669"/>
    <property type="project" value="InterPro"/>
</dbReference>
<gene>
    <name evidence="4" type="ORF">LACBIDRAFT_325831</name>
</gene>
<evidence type="ECO:0000313" key="4">
    <source>
        <dbReference type="EMBL" id="EDR09934.1"/>
    </source>
</evidence>
<dbReference type="GO" id="GO:0004842">
    <property type="term" value="F:ubiquitin-protein transferase activity"/>
    <property type="evidence" value="ECO:0007669"/>
    <property type="project" value="InterPro"/>
</dbReference>
<dbReference type="KEGG" id="lbc:LACBIDRAFT_325831"/>
<dbReference type="InParanoid" id="B0D6D7"/>
<reference evidence="4 5" key="1">
    <citation type="journal article" date="2008" name="Nature">
        <title>The genome of Laccaria bicolor provides insights into mycorrhizal symbiosis.</title>
        <authorList>
            <person name="Martin F."/>
            <person name="Aerts A."/>
            <person name="Ahren D."/>
            <person name="Brun A."/>
            <person name="Danchin E.G.J."/>
            <person name="Duchaussoy F."/>
            <person name="Gibon J."/>
            <person name="Kohler A."/>
            <person name="Lindquist E."/>
            <person name="Pereda V."/>
            <person name="Salamov A."/>
            <person name="Shapiro H.J."/>
            <person name="Wuyts J."/>
            <person name="Blaudez D."/>
            <person name="Buee M."/>
            <person name="Brokstein P."/>
            <person name="Canbaeck B."/>
            <person name="Cohen D."/>
            <person name="Courty P.E."/>
            <person name="Coutinho P.M."/>
            <person name="Delaruelle C."/>
            <person name="Detter J.C."/>
            <person name="Deveau A."/>
            <person name="DiFazio S."/>
            <person name="Duplessis S."/>
            <person name="Fraissinet-Tachet L."/>
            <person name="Lucic E."/>
            <person name="Frey-Klett P."/>
            <person name="Fourrey C."/>
            <person name="Feussner I."/>
            <person name="Gay G."/>
            <person name="Grimwood J."/>
            <person name="Hoegger P.J."/>
            <person name="Jain P."/>
            <person name="Kilaru S."/>
            <person name="Labbe J."/>
            <person name="Lin Y.C."/>
            <person name="Legue V."/>
            <person name="Le Tacon F."/>
            <person name="Marmeisse R."/>
            <person name="Melayah D."/>
            <person name="Montanini B."/>
            <person name="Muratet M."/>
            <person name="Nehls U."/>
            <person name="Niculita-Hirzel H."/>
            <person name="Oudot-Le Secq M.P."/>
            <person name="Peter M."/>
            <person name="Quesneville H."/>
            <person name="Rajashekar B."/>
            <person name="Reich M."/>
            <person name="Rouhier N."/>
            <person name="Schmutz J."/>
            <person name="Yin T."/>
            <person name="Chalot M."/>
            <person name="Henrissat B."/>
            <person name="Kuees U."/>
            <person name="Lucas S."/>
            <person name="Van de Peer Y."/>
            <person name="Podila G.K."/>
            <person name="Polle A."/>
            <person name="Pukkila P.J."/>
            <person name="Richardson P.M."/>
            <person name="Rouze P."/>
            <person name="Sanders I.R."/>
            <person name="Stajich J.E."/>
            <person name="Tunlid A."/>
            <person name="Tuskan G."/>
            <person name="Grigoriev I.V."/>
        </authorList>
    </citation>
    <scope>NUCLEOTIDE SEQUENCE [LARGE SCALE GENOMIC DNA]</scope>
    <source>
        <strain evidence="5">S238N-H82 / ATCC MYA-4686</strain>
    </source>
</reference>
<name>B0D6D7_LACBS</name>
<dbReference type="HOGENOM" id="CLU_1111562_0_0_1"/>
<evidence type="ECO:0000256" key="1">
    <source>
        <dbReference type="PROSITE-ProRule" id="PRU00175"/>
    </source>
</evidence>
<dbReference type="Proteomes" id="UP000001194">
    <property type="component" value="Unassembled WGS sequence"/>
</dbReference>
<dbReference type="PANTHER" id="PTHR16047">
    <property type="entry name" value="RFWD3 PROTEIN"/>
    <property type="match status" value="1"/>
</dbReference>
<dbReference type="EMBL" id="DS547098">
    <property type="protein sequence ID" value="EDR09934.1"/>
    <property type="molecule type" value="Genomic_DNA"/>
</dbReference>
<evidence type="ECO:0000259" key="3">
    <source>
        <dbReference type="PROSITE" id="PS50089"/>
    </source>
</evidence>
<dbReference type="GO" id="GO:0036297">
    <property type="term" value="P:interstrand cross-link repair"/>
    <property type="evidence" value="ECO:0007669"/>
    <property type="project" value="InterPro"/>
</dbReference>
<sequence length="250" mass="27815">MLIVHASSSCDICLDAYDWDTPTQLPHAIPCGHIFCKTLVPLQLKGHNLCPFCRKPFVASRIVKLHVDRPATVSEEGIEDVELLQRLGAEEAKRQVELEAAVEQSKQRERALRESLERARQLRKQREGEAEARKQQEKNASGAVPSPRETRIRDEVVQIDSESSDTRTVWAAPPPSTRYGRGVGVWRSSSRRAANANLTSPFVSSAVPPSIQWGQGEGVGVWRARRNTDADLTSSLTISTHAPSRLQGWH</sequence>
<keyword evidence="5" id="KW-1185">Reference proteome</keyword>
<feature type="compositionally biased region" description="Basic and acidic residues" evidence="2">
    <location>
        <begin position="112"/>
        <end position="137"/>
    </location>
</feature>
<dbReference type="PANTHER" id="PTHR16047:SF7">
    <property type="entry name" value="E3 UBIQUITIN-PROTEIN LIGASE RFWD3"/>
    <property type="match status" value="1"/>
</dbReference>
<dbReference type="InterPro" id="IPR037381">
    <property type="entry name" value="RFWD3"/>
</dbReference>
<feature type="domain" description="RING-type" evidence="3">
    <location>
        <begin position="10"/>
        <end position="54"/>
    </location>
</feature>
<dbReference type="SUPFAM" id="SSF57850">
    <property type="entry name" value="RING/U-box"/>
    <property type="match status" value="1"/>
</dbReference>
<dbReference type="AlphaFoldDB" id="B0D6D7"/>
<accession>B0D6D7</accession>
<keyword evidence="1" id="KW-0479">Metal-binding</keyword>
<dbReference type="GeneID" id="6075205"/>
<dbReference type="GO" id="GO:0008270">
    <property type="term" value="F:zinc ion binding"/>
    <property type="evidence" value="ECO:0007669"/>
    <property type="project" value="UniProtKB-KW"/>
</dbReference>
<organism evidence="5">
    <name type="scientific">Laccaria bicolor (strain S238N-H82 / ATCC MYA-4686)</name>
    <name type="common">Bicoloured deceiver</name>
    <name type="synonym">Laccaria laccata var. bicolor</name>
    <dbReference type="NCBI Taxonomy" id="486041"/>
    <lineage>
        <taxon>Eukaryota</taxon>
        <taxon>Fungi</taxon>
        <taxon>Dikarya</taxon>
        <taxon>Basidiomycota</taxon>
        <taxon>Agaricomycotina</taxon>
        <taxon>Agaricomycetes</taxon>
        <taxon>Agaricomycetidae</taxon>
        <taxon>Agaricales</taxon>
        <taxon>Agaricineae</taxon>
        <taxon>Hydnangiaceae</taxon>
        <taxon>Laccaria</taxon>
    </lineage>
</organism>
<evidence type="ECO:0000256" key="2">
    <source>
        <dbReference type="SAM" id="MobiDB-lite"/>
    </source>
</evidence>
<dbReference type="OrthoDB" id="6105938at2759"/>
<feature type="region of interest" description="Disordered" evidence="2">
    <location>
        <begin position="112"/>
        <end position="153"/>
    </location>
</feature>
<dbReference type="InterPro" id="IPR001841">
    <property type="entry name" value="Znf_RING"/>
</dbReference>
<dbReference type="Gene3D" id="3.30.40.10">
    <property type="entry name" value="Zinc/RING finger domain, C3HC4 (zinc finger)"/>
    <property type="match status" value="1"/>
</dbReference>
<dbReference type="GO" id="GO:0005634">
    <property type="term" value="C:nucleus"/>
    <property type="evidence" value="ECO:0007669"/>
    <property type="project" value="InterPro"/>
</dbReference>
<evidence type="ECO:0000313" key="5">
    <source>
        <dbReference type="Proteomes" id="UP000001194"/>
    </source>
</evidence>
<dbReference type="PROSITE" id="PS50089">
    <property type="entry name" value="ZF_RING_2"/>
    <property type="match status" value="1"/>
</dbReference>
<dbReference type="Pfam" id="PF13639">
    <property type="entry name" value="zf-RING_2"/>
    <property type="match status" value="1"/>
</dbReference>
<keyword evidence="1" id="KW-0862">Zinc</keyword>
<proteinExistence type="predicted"/>